<dbReference type="Gene3D" id="3.40.980.10">
    <property type="entry name" value="MoaB/Mog-like domain"/>
    <property type="match status" value="1"/>
</dbReference>
<dbReference type="CDD" id="cd04182">
    <property type="entry name" value="GT_2_like_f"/>
    <property type="match status" value="1"/>
</dbReference>
<dbReference type="InterPro" id="IPR025877">
    <property type="entry name" value="MobA-like_NTP_Trfase"/>
</dbReference>
<evidence type="ECO:0000313" key="3">
    <source>
        <dbReference type="EMBL" id="MBC4018470.1"/>
    </source>
</evidence>
<evidence type="ECO:0000256" key="1">
    <source>
        <dbReference type="ARBA" id="ARBA00022842"/>
    </source>
</evidence>
<name>A0A9X0R2N7_9PROT</name>
<dbReference type="Gene3D" id="3.90.550.10">
    <property type="entry name" value="Spore Coat Polysaccharide Biosynthesis Protein SpsA, Chain A"/>
    <property type="match status" value="1"/>
</dbReference>
<proteinExistence type="predicted"/>
<dbReference type="CDD" id="cd03522">
    <property type="entry name" value="MoeA_like"/>
    <property type="match status" value="1"/>
</dbReference>
<dbReference type="InterPro" id="IPR036425">
    <property type="entry name" value="MoaB/Mog-like_dom_sf"/>
</dbReference>
<dbReference type="Pfam" id="PF12804">
    <property type="entry name" value="NTP_transf_3"/>
    <property type="match status" value="1"/>
</dbReference>
<dbReference type="AlphaFoldDB" id="A0A9X0R2N7"/>
<dbReference type="InterPro" id="IPR012184">
    <property type="entry name" value="Bifunc_Mopterin-bd"/>
</dbReference>
<dbReference type="EMBL" id="JACOMF010000057">
    <property type="protein sequence ID" value="MBC4018470.1"/>
    <property type="molecule type" value="Genomic_DNA"/>
</dbReference>
<keyword evidence="1" id="KW-0460">Magnesium</keyword>
<feature type="domain" description="MobA-like NTP transferase" evidence="2">
    <location>
        <begin position="362"/>
        <end position="526"/>
    </location>
</feature>
<keyword evidence="4" id="KW-1185">Reference proteome</keyword>
<gene>
    <name evidence="3" type="ORF">H7965_24655</name>
</gene>
<comment type="caution">
    <text evidence="3">The sequence shown here is derived from an EMBL/GenBank/DDBJ whole genome shotgun (WGS) entry which is preliminary data.</text>
</comment>
<reference evidence="3" key="1">
    <citation type="submission" date="2020-08" db="EMBL/GenBank/DDBJ databases">
        <authorList>
            <person name="Hu Y."/>
            <person name="Nguyen S.V."/>
            <person name="Li F."/>
            <person name="Fanning S."/>
        </authorList>
    </citation>
    <scope>NUCLEOTIDE SEQUENCE</scope>
    <source>
        <strain evidence="3">SYSU D8009</strain>
    </source>
</reference>
<dbReference type="GO" id="GO:0016779">
    <property type="term" value="F:nucleotidyltransferase activity"/>
    <property type="evidence" value="ECO:0007669"/>
    <property type="project" value="UniProtKB-ARBA"/>
</dbReference>
<organism evidence="3 4">
    <name type="scientific">Siccirubricoccus deserti</name>
    <dbReference type="NCBI Taxonomy" id="2013562"/>
    <lineage>
        <taxon>Bacteria</taxon>
        <taxon>Pseudomonadati</taxon>
        <taxon>Pseudomonadota</taxon>
        <taxon>Alphaproteobacteria</taxon>
        <taxon>Acetobacterales</taxon>
        <taxon>Roseomonadaceae</taxon>
        <taxon>Siccirubricoccus</taxon>
    </lineage>
</organism>
<sequence length="558" mass="58527">MIFGPTPLDEARGAVLAHTVRLNGKVLKKGTVLDQAAIAALQAGGHGSVIAARLEPGDVPENEAADRLANALMGPLLARSRASTGRVNLFADAAGLLVVNASAVDRLNALDESLTVATLPSYVPVAAKEMVATIKVIPFAVPGPVLQVAEAQARQSAQTGPGRPGGPVLAVHPFRPLKVGLVLTELPGVKESVMEGAVEVTRDRVEALCGTLLPHERVRHETPAIADALNRLRRQGAQVLLIAGASAVVDRRDVGPAAIVRAGGAIDHFGMPVDPGNLICLGHIDGIPALVLPGCAKSPKLNGIDWVLQRLFAGLKVTARDVMGMGVGGLLKEIDVRPLPREQAANTPPPAQAPRRGRKVAALVMAAGRSRRMAPLNKLLVPDDAGVPMVTRVVDNALASRARPVVVVTGYERERVEQALTGRAVIFAHAEDYAEGLSASLRAGLAALPPDVEGVVICLGDMPLVAGPMIDRLLAAFDPEEGRAIVMPTFRGKQGNPMLWSKEFLPEMMTITGDVGARHLVGKHADRVAEVEMADDAVLRDFDTTDALKKAPGFAGVR</sequence>
<dbReference type="Proteomes" id="UP000600101">
    <property type="component" value="Unassembled WGS sequence"/>
</dbReference>
<protein>
    <submittedName>
        <fullName evidence="3">NTP transferase domain-containing protein</fullName>
    </submittedName>
</protein>
<dbReference type="RefSeq" id="WP_186773223.1">
    <property type="nucleotide sequence ID" value="NZ_JACOMF010000057.1"/>
</dbReference>
<dbReference type="InterPro" id="IPR029044">
    <property type="entry name" value="Nucleotide-diphossugar_trans"/>
</dbReference>
<dbReference type="PIRSF" id="PIRSF036626">
    <property type="entry name" value="MPTBd_MobAlike"/>
    <property type="match status" value="1"/>
</dbReference>
<dbReference type="SUPFAM" id="SSF53218">
    <property type="entry name" value="Molybdenum cofactor biosynthesis proteins"/>
    <property type="match status" value="1"/>
</dbReference>
<dbReference type="PANTHER" id="PTHR43777">
    <property type="entry name" value="MOLYBDENUM COFACTOR CYTIDYLYLTRANSFERASE"/>
    <property type="match status" value="1"/>
</dbReference>
<evidence type="ECO:0000313" key="4">
    <source>
        <dbReference type="Proteomes" id="UP000600101"/>
    </source>
</evidence>
<keyword evidence="3" id="KW-0808">Transferase</keyword>
<dbReference type="PANTHER" id="PTHR43777:SF1">
    <property type="entry name" value="MOLYBDENUM COFACTOR CYTIDYLYLTRANSFERASE"/>
    <property type="match status" value="1"/>
</dbReference>
<dbReference type="SUPFAM" id="SSF53448">
    <property type="entry name" value="Nucleotide-diphospho-sugar transferases"/>
    <property type="match status" value="1"/>
</dbReference>
<evidence type="ECO:0000259" key="2">
    <source>
        <dbReference type="Pfam" id="PF12804"/>
    </source>
</evidence>
<accession>A0A9X0R2N7</accession>